<evidence type="ECO:0000313" key="3">
    <source>
        <dbReference type="Proteomes" id="UP000323142"/>
    </source>
</evidence>
<sequence length="114" mass="12246">MGGFVKWAAVLGTAAVVTAADATAQQFVLEGFYDCARATNNRTYCRQRGKQSFVPVSEEFFARFQAIRSGAPVGGDTVVNQEVVVQQQVSNTTVNVVVQGLGTEYATWTARSSC</sequence>
<gene>
    <name evidence="2" type="ORF">F0L46_23340</name>
</gene>
<feature type="signal peptide" evidence="1">
    <location>
        <begin position="1"/>
        <end position="19"/>
    </location>
</feature>
<dbReference type="EMBL" id="VUOA01000045">
    <property type="protein sequence ID" value="KAA2234701.1"/>
    <property type="molecule type" value="Genomic_DNA"/>
</dbReference>
<protein>
    <recommendedName>
        <fullName evidence="4">Secreted protein</fullName>
    </recommendedName>
</protein>
<evidence type="ECO:0000256" key="1">
    <source>
        <dbReference type="SAM" id="SignalP"/>
    </source>
</evidence>
<reference evidence="2 3" key="2">
    <citation type="submission" date="2019-09" db="EMBL/GenBank/DDBJ databases">
        <authorList>
            <person name="Jin C."/>
        </authorList>
    </citation>
    <scope>NUCLEOTIDE SEQUENCE [LARGE SCALE GENOMIC DNA]</scope>
    <source>
        <strain evidence="2 3">BN140002</strain>
    </source>
</reference>
<keyword evidence="1" id="KW-0732">Signal</keyword>
<reference evidence="2 3" key="1">
    <citation type="submission" date="2019-09" db="EMBL/GenBank/DDBJ databases">
        <title>Salinarimonas rosea gen. nov., sp. nov., a new member of the a-2 subgroup of the Proteobacteria.</title>
        <authorList>
            <person name="Liu J."/>
        </authorList>
    </citation>
    <scope>NUCLEOTIDE SEQUENCE [LARGE SCALE GENOMIC DNA]</scope>
    <source>
        <strain evidence="2 3">BN140002</strain>
    </source>
</reference>
<organism evidence="2 3">
    <name type="scientific">Salinarimonas soli</name>
    <dbReference type="NCBI Taxonomy" id="1638099"/>
    <lineage>
        <taxon>Bacteria</taxon>
        <taxon>Pseudomonadati</taxon>
        <taxon>Pseudomonadota</taxon>
        <taxon>Alphaproteobacteria</taxon>
        <taxon>Hyphomicrobiales</taxon>
        <taxon>Salinarimonadaceae</taxon>
        <taxon>Salinarimonas</taxon>
    </lineage>
</organism>
<dbReference type="RefSeq" id="WP_149822020.1">
    <property type="nucleotide sequence ID" value="NZ_VUOA01000045.1"/>
</dbReference>
<name>A0A5B2V6X2_9HYPH</name>
<accession>A0A5B2V6X2</accession>
<dbReference type="AlphaFoldDB" id="A0A5B2V6X2"/>
<feature type="chain" id="PRO_5022970541" description="Secreted protein" evidence="1">
    <location>
        <begin position="20"/>
        <end position="114"/>
    </location>
</feature>
<dbReference type="Proteomes" id="UP000323142">
    <property type="component" value="Unassembled WGS sequence"/>
</dbReference>
<comment type="caution">
    <text evidence="2">The sequence shown here is derived from an EMBL/GenBank/DDBJ whole genome shotgun (WGS) entry which is preliminary data.</text>
</comment>
<keyword evidence="3" id="KW-1185">Reference proteome</keyword>
<evidence type="ECO:0000313" key="2">
    <source>
        <dbReference type="EMBL" id="KAA2234701.1"/>
    </source>
</evidence>
<evidence type="ECO:0008006" key="4">
    <source>
        <dbReference type="Google" id="ProtNLM"/>
    </source>
</evidence>
<proteinExistence type="predicted"/>